<dbReference type="PANTHER" id="PTHR33841">
    <property type="entry name" value="DNA METHYLTRANSFERASE YEEA-RELATED"/>
    <property type="match status" value="1"/>
</dbReference>
<organism evidence="10 11">
    <name type="scientific">Promethearchaeum syntrophicum</name>
    <dbReference type="NCBI Taxonomy" id="2594042"/>
    <lineage>
        <taxon>Archaea</taxon>
        <taxon>Promethearchaeati</taxon>
        <taxon>Promethearchaeota</taxon>
        <taxon>Promethearchaeia</taxon>
        <taxon>Promethearchaeales</taxon>
        <taxon>Promethearchaeaceae</taxon>
        <taxon>Promethearchaeum</taxon>
    </lineage>
</organism>
<evidence type="ECO:0000256" key="6">
    <source>
        <dbReference type="ARBA" id="ARBA00047942"/>
    </source>
</evidence>
<dbReference type="SUPFAM" id="SSF53335">
    <property type="entry name" value="S-adenosyl-L-methionine-dependent methyltransferases"/>
    <property type="match status" value="1"/>
</dbReference>
<keyword evidence="4" id="KW-0808">Transferase</keyword>
<dbReference type="InterPro" id="IPR054520">
    <property type="entry name" value="M_Eco57I_C"/>
</dbReference>
<name>A0A5B9DFQ7_9ARCH</name>
<protein>
    <recommendedName>
        <fullName evidence="2">site-specific DNA-methyltransferase (adenine-specific)</fullName>
        <ecNumber evidence="2">2.1.1.72</ecNumber>
    </recommendedName>
</protein>
<evidence type="ECO:0000256" key="7">
    <source>
        <dbReference type="SAM" id="Phobius"/>
    </source>
</evidence>
<gene>
    <name evidence="10" type="ORF">DSAG12_03460</name>
</gene>
<dbReference type="PROSITE" id="PS00092">
    <property type="entry name" value="N6_MTASE"/>
    <property type="match status" value="1"/>
</dbReference>
<evidence type="ECO:0000256" key="2">
    <source>
        <dbReference type="ARBA" id="ARBA00011900"/>
    </source>
</evidence>
<dbReference type="Pfam" id="PF07669">
    <property type="entry name" value="Eco57I"/>
    <property type="match status" value="1"/>
</dbReference>
<dbReference type="InterPro" id="IPR002052">
    <property type="entry name" value="DNA_methylase_N6_adenine_CS"/>
</dbReference>
<feature type="domain" description="Type II methyltransferase M.Eco57I C-terminal" evidence="9">
    <location>
        <begin position="311"/>
        <end position="518"/>
    </location>
</feature>
<keyword evidence="3 10" id="KW-0489">Methyltransferase</keyword>
<dbReference type="GO" id="GO:0009007">
    <property type="term" value="F:site-specific DNA-methyltransferase (adenine-specific) activity"/>
    <property type="evidence" value="ECO:0007669"/>
    <property type="project" value="UniProtKB-EC"/>
</dbReference>
<proteinExistence type="inferred from homology"/>
<dbReference type="GO" id="GO:0032259">
    <property type="term" value="P:methylation"/>
    <property type="evidence" value="ECO:0007669"/>
    <property type="project" value="UniProtKB-KW"/>
</dbReference>
<evidence type="ECO:0000313" key="11">
    <source>
        <dbReference type="Proteomes" id="UP000321408"/>
    </source>
</evidence>
<dbReference type="InterPro" id="IPR050953">
    <property type="entry name" value="N4_N6_ade-DNA_methylase"/>
</dbReference>
<dbReference type="InterPro" id="IPR011639">
    <property type="entry name" value="MethylTrfase_TaqI-like_dom"/>
</dbReference>
<evidence type="ECO:0000259" key="9">
    <source>
        <dbReference type="Pfam" id="PF22837"/>
    </source>
</evidence>
<dbReference type="PRINTS" id="PR00507">
    <property type="entry name" value="N12N6MTFRASE"/>
</dbReference>
<dbReference type="KEGG" id="psyt:DSAG12_03460"/>
<feature type="domain" description="Type II methyltransferase M.TaqI-like" evidence="8">
    <location>
        <begin position="80"/>
        <end position="222"/>
    </location>
</feature>
<keyword evidence="11" id="KW-1185">Reference proteome</keyword>
<dbReference type="Proteomes" id="UP000321408">
    <property type="component" value="Chromosome"/>
</dbReference>
<evidence type="ECO:0000256" key="3">
    <source>
        <dbReference type="ARBA" id="ARBA00022603"/>
    </source>
</evidence>
<dbReference type="InterPro" id="IPR029063">
    <property type="entry name" value="SAM-dependent_MTases_sf"/>
</dbReference>
<feature type="transmembrane region" description="Helical" evidence="7">
    <location>
        <begin position="181"/>
        <end position="208"/>
    </location>
</feature>
<keyword evidence="7" id="KW-0472">Membrane</keyword>
<dbReference type="AlphaFoldDB" id="A0A5B9DFQ7"/>
<keyword evidence="7" id="KW-1133">Transmembrane helix</keyword>
<dbReference type="Gene3D" id="3.40.50.150">
    <property type="entry name" value="Vaccinia Virus protein VP39"/>
    <property type="match status" value="1"/>
</dbReference>
<comment type="similarity">
    <text evidence="1">Belongs to the N(4)/N(6)-methyltransferase family.</text>
</comment>
<dbReference type="EMBL" id="CP042905">
    <property type="protein sequence ID" value="QEE17623.1"/>
    <property type="molecule type" value="Genomic_DNA"/>
</dbReference>
<sequence length="582" mass="68169">MKKEPEITKHHPNQQELGTYFTPTPVAEWISSRVLERLFVKLKGNRNIKIYDPTIGEGVFLTAIVNNLEKLFIKKPQTFAKIERIQLFGSDLQKKYIDFCLKSITKLISEKSGIKYAVPKILKADGFIELLDHPRNYDIILGNPPYIRQEALSIKLKSKLRTSISLIYPDFQEKISKQADYYIFFIMAGYSALKLNGILAFVVSTSWMNSKFGKNFRKFLINLPARITFAFSPKKRLISDVKINTMIIFIQKEKTKHKNFEIQKLKLSDNGILTLSSSKKVKHEKLNHISNWETYFFRLPAEFFNIYKLFSEHLIPLNQIAEVKTGIYTGLNDFFYIKRDKKEDKKNPRPGSQFLFNVIRSPKKINNWEITQENLSHQLFICQKSKEHLKKQDIETLNYILWGEMQSTRLKQKVITEISWPNVPSVINRTPGWWSFPNVKPTNVFLRYIYYQNFLQPISTVPIFSDRCFHQIYPYKGTNYKRLSLILNFAITQLFIEINGRNTLGQGALKLETMSARILPTLNCINLDVWDTIPNLDYSHLQEIEIAIYKSLGIRNPKEIYKQINSIHHHLVQKRIKKSINI</sequence>
<evidence type="ECO:0000256" key="5">
    <source>
        <dbReference type="ARBA" id="ARBA00022691"/>
    </source>
</evidence>
<keyword evidence="5" id="KW-0949">S-adenosyl-L-methionine</keyword>
<evidence type="ECO:0000256" key="4">
    <source>
        <dbReference type="ARBA" id="ARBA00022679"/>
    </source>
</evidence>
<keyword evidence="7" id="KW-0812">Transmembrane</keyword>
<dbReference type="RefSeq" id="WP_147664512.1">
    <property type="nucleotide sequence ID" value="NZ_CP042905.2"/>
</dbReference>
<dbReference type="OrthoDB" id="97437at2157"/>
<dbReference type="GO" id="GO:0003676">
    <property type="term" value="F:nucleic acid binding"/>
    <property type="evidence" value="ECO:0007669"/>
    <property type="project" value="InterPro"/>
</dbReference>
<reference evidence="10 11" key="2">
    <citation type="journal article" date="2024" name="Int. J. Syst. Evol. Microbiol.">
        <title>Promethearchaeum syntrophicum gen. nov., sp. nov., an anaerobic, obligately syntrophic archaeon, the first isolate of the lineage 'Asgard' archaea, and proposal of the new archaeal phylum Promethearchaeota phyl. nov. and kingdom Promethearchaeati regn. nov.</title>
        <authorList>
            <person name="Imachi H."/>
            <person name="Nobu M.K."/>
            <person name="Kato S."/>
            <person name="Takaki Y."/>
            <person name="Miyazaki M."/>
            <person name="Miyata M."/>
            <person name="Ogawara M."/>
            <person name="Saito Y."/>
            <person name="Sakai S."/>
            <person name="Tahara Y.O."/>
            <person name="Takano Y."/>
            <person name="Tasumi E."/>
            <person name="Uematsu K."/>
            <person name="Yoshimura T."/>
            <person name="Itoh T."/>
            <person name="Ohkuma M."/>
            <person name="Takai K."/>
        </authorList>
    </citation>
    <scope>NUCLEOTIDE SEQUENCE [LARGE SCALE GENOMIC DNA]</scope>
    <source>
        <strain evidence="10 11">MK-D1</strain>
    </source>
</reference>
<dbReference type="Pfam" id="PF22837">
    <property type="entry name" value="M_Eco57I_C"/>
    <property type="match status" value="1"/>
</dbReference>
<dbReference type="PANTHER" id="PTHR33841:SF5">
    <property type="entry name" value="DNA METHYLASE (MODIFICATION METHYLASE) (METHYLTRANSFERASE)-RELATED"/>
    <property type="match status" value="1"/>
</dbReference>
<dbReference type="GO" id="GO:0006304">
    <property type="term" value="P:DNA modification"/>
    <property type="evidence" value="ECO:0007669"/>
    <property type="project" value="InterPro"/>
</dbReference>
<evidence type="ECO:0000256" key="1">
    <source>
        <dbReference type="ARBA" id="ARBA00006594"/>
    </source>
</evidence>
<dbReference type="EC" id="2.1.1.72" evidence="2"/>
<evidence type="ECO:0000259" key="8">
    <source>
        <dbReference type="Pfam" id="PF07669"/>
    </source>
</evidence>
<evidence type="ECO:0000313" key="10">
    <source>
        <dbReference type="EMBL" id="QEE17623.1"/>
    </source>
</evidence>
<dbReference type="GeneID" id="41331431"/>
<accession>A0A5B9DFQ7</accession>
<comment type="catalytic activity">
    <reaction evidence="6">
        <text>a 2'-deoxyadenosine in DNA + S-adenosyl-L-methionine = an N(6)-methyl-2'-deoxyadenosine in DNA + S-adenosyl-L-homocysteine + H(+)</text>
        <dbReference type="Rhea" id="RHEA:15197"/>
        <dbReference type="Rhea" id="RHEA-COMP:12418"/>
        <dbReference type="Rhea" id="RHEA-COMP:12419"/>
        <dbReference type="ChEBI" id="CHEBI:15378"/>
        <dbReference type="ChEBI" id="CHEBI:57856"/>
        <dbReference type="ChEBI" id="CHEBI:59789"/>
        <dbReference type="ChEBI" id="CHEBI:90615"/>
        <dbReference type="ChEBI" id="CHEBI:90616"/>
        <dbReference type="EC" id="2.1.1.72"/>
    </reaction>
</comment>
<reference evidence="10 11" key="1">
    <citation type="journal article" date="2020" name="Nature">
        <title>Isolation of an archaeon at the prokaryote-eukaryote interface.</title>
        <authorList>
            <person name="Imachi H."/>
            <person name="Nobu M.K."/>
            <person name="Nakahara N."/>
            <person name="Morono Y."/>
            <person name="Ogawara M."/>
            <person name="Takaki Y."/>
            <person name="Takano Y."/>
            <person name="Uematsu K."/>
            <person name="Ikuta T."/>
            <person name="Ito M."/>
            <person name="Matsui Y."/>
            <person name="Miyazaki M."/>
            <person name="Murata K."/>
            <person name="Saito Y."/>
            <person name="Sakai S."/>
            <person name="Song C."/>
            <person name="Tasumi E."/>
            <person name="Yamanaka Y."/>
            <person name="Yamaguchi T."/>
            <person name="Kamagata Y."/>
            <person name="Tamaki H."/>
            <person name="Takai K."/>
        </authorList>
    </citation>
    <scope>NUCLEOTIDE SEQUENCE [LARGE SCALE GENOMIC DNA]</scope>
    <source>
        <strain evidence="10 11">MK-D1</strain>
    </source>
</reference>